<dbReference type="Pfam" id="PF05524">
    <property type="entry name" value="PEP-utilisers_N"/>
    <property type="match status" value="1"/>
</dbReference>
<evidence type="ECO:0000256" key="2">
    <source>
        <dbReference type="ARBA" id="ARBA00001113"/>
    </source>
</evidence>
<evidence type="ECO:0000259" key="22">
    <source>
        <dbReference type="PROSITE" id="PS51350"/>
    </source>
</evidence>
<evidence type="ECO:0000256" key="13">
    <source>
        <dbReference type="ARBA" id="ARBA00022597"/>
    </source>
</evidence>
<dbReference type="InterPro" id="IPR000121">
    <property type="entry name" value="PEP_util_C"/>
</dbReference>
<feature type="region of interest" description="Disordered" evidence="20">
    <location>
        <begin position="123"/>
        <end position="151"/>
    </location>
</feature>
<dbReference type="GO" id="GO:0008965">
    <property type="term" value="F:phosphoenolpyruvate-protein phosphotransferase activity"/>
    <property type="evidence" value="ECO:0007669"/>
    <property type="project" value="UniProtKB-EC"/>
</dbReference>
<dbReference type="SUPFAM" id="SSF53062">
    <property type="entry name" value="PTS system fructose IIA component-like"/>
    <property type="match status" value="1"/>
</dbReference>
<proteinExistence type="inferred from homology"/>
<dbReference type="EC" id="2.7.1.121" evidence="8"/>
<dbReference type="SUPFAM" id="SSF47831">
    <property type="entry name" value="Enzyme I of the PEP:sugar phosphotransferase system HPr-binding (sub)domain"/>
    <property type="match status" value="1"/>
</dbReference>
<dbReference type="NCBIfam" id="TIGR01417">
    <property type="entry name" value="PTS_I_fam"/>
    <property type="match status" value="1"/>
</dbReference>
<evidence type="ECO:0000256" key="4">
    <source>
        <dbReference type="ARBA" id="ARBA00002788"/>
    </source>
</evidence>
<keyword evidence="15" id="KW-0598">Phosphotransferase system</keyword>
<dbReference type="EMBL" id="CP036402">
    <property type="protein sequence ID" value="QBI20667.1"/>
    <property type="molecule type" value="Genomic_DNA"/>
</dbReference>
<dbReference type="PROSITE" id="PS00369">
    <property type="entry name" value="PTS_HPR_HIS"/>
    <property type="match status" value="1"/>
</dbReference>
<comment type="subcellular location">
    <subcellularLocation>
        <location evidence="6">Cytoplasm</location>
    </subcellularLocation>
</comment>
<dbReference type="PRINTS" id="PR01736">
    <property type="entry name" value="PHPHTRNFRASE"/>
</dbReference>
<dbReference type="Gene3D" id="3.40.50.510">
    <property type="entry name" value="Phosphotransferase system, mannose-type IIA component"/>
    <property type="match status" value="1"/>
</dbReference>
<evidence type="ECO:0000256" key="6">
    <source>
        <dbReference type="ARBA" id="ARBA00004496"/>
    </source>
</evidence>
<dbReference type="Pfam" id="PF00381">
    <property type="entry name" value="PTS-HPr"/>
    <property type="match status" value="1"/>
</dbReference>
<dbReference type="InterPro" id="IPR036637">
    <property type="entry name" value="Phosphohistidine_dom_sf"/>
</dbReference>
<dbReference type="Pfam" id="PF03610">
    <property type="entry name" value="EIIA-man"/>
    <property type="match status" value="1"/>
</dbReference>
<evidence type="ECO:0000256" key="18">
    <source>
        <dbReference type="ARBA" id="ARBA00022842"/>
    </source>
</evidence>
<dbReference type="OrthoDB" id="9765468at2"/>
<comment type="function">
    <text evidence="5">General (non sugar-specific) component of the phosphoenolpyruvate-dependent sugar phosphotransferase system (sugar PTS). This major carbohydrate active-transport system catalyzes the phosphorylation of incoming sugar substrates concomitantly with their translocation across the cell membrane. The phosphoryl group from phosphoenolpyruvate (PEP) is transferred to the phosphoryl carrier protein HPr by enzyme I. Phospho-HPr then transfers it to the PTS EIIA domain.</text>
</comment>
<dbReference type="Gene3D" id="1.10.274.10">
    <property type="entry name" value="PtsI, HPr-binding domain"/>
    <property type="match status" value="1"/>
</dbReference>
<dbReference type="InterPro" id="IPR008279">
    <property type="entry name" value="PEP-util_enz_mobile_dom"/>
</dbReference>
<accession>A0A411YHH6</accession>
<evidence type="ECO:0000256" key="7">
    <source>
        <dbReference type="ARBA" id="ARBA00007837"/>
    </source>
</evidence>
<dbReference type="InterPro" id="IPR004701">
    <property type="entry name" value="PTS_EIIA_man-typ"/>
</dbReference>
<feature type="domain" description="PTS EIIA type-4" evidence="21">
    <location>
        <begin position="2"/>
        <end position="151"/>
    </location>
</feature>
<feature type="region of interest" description="Disordered" evidence="20">
    <location>
        <begin position="241"/>
        <end position="298"/>
    </location>
</feature>
<evidence type="ECO:0000256" key="8">
    <source>
        <dbReference type="ARBA" id="ARBA00012095"/>
    </source>
</evidence>
<evidence type="ECO:0000256" key="12">
    <source>
        <dbReference type="ARBA" id="ARBA00022490"/>
    </source>
</evidence>
<gene>
    <name evidence="23" type="primary">ptsP</name>
    <name evidence="23" type="ORF">ER308_14600</name>
</gene>
<dbReference type="GO" id="GO:0016020">
    <property type="term" value="C:membrane"/>
    <property type="evidence" value="ECO:0007669"/>
    <property type="project" value="InterPro"/>
</dbReference>
<keyword evidence="18" id="KW-0460">Magnesium</keyword>
<evidence type="ECO:0000256" key="19">
    <source>
        <dbReference type="ARBA" id="ARBA00046577"/>
    </source>
</evidence>
<dbReference type="InterPro" id="IPR035895">
    <property type="entry name" value="HPr-like_sf"/>
</dbReference>
<dbReference type="KEGG" id="erz:ER308_14600"/>
<dbReference type="RefSeq" id="WP_131155662.1">
    <property type="nucleotide sequence ID" value="NZ_CP036402.1"/>
</dbReference>
<comment type="similarity">
    <text evidence="7">Belongs to the PEP-utilizing enzyme family.</text>
</comment>
<dbReference type="Pfam" id="PF00391">
    <property type="entry name" value="PEP-utilizers"/>
    <property type="match status" value="1"/>
</dbReference>
<dbReference type="InterPro" id="IPR000032">
    <property type="entry name" value="HPr-like"/>
</dbReference>
<keyword evidence="12" id="KW-0963">Cytoplasm</keyword>
<dbReference type="InterPro" id="IPR006318">
    <property type="entry name" value="PTS_EI-like"/>
</dbReference>
<evidence type="ECO:0000256" key="9">
    <source>
        <dbReference type="ARBA" id="ARBA00012232"/>
    </source>
</evidence>
<evidence type="ECO:0000256" key="14">
    <source>
        <dbReference type="ARBA" id="ARBA00022679"/>
    </source>
</evidence>
<evidence type="ECO:0000259" key="21">
    <source>
        <dbReference type="PROSITE" id="PS51096"/>
    </source>
</evidence>
<dbReference type="PANTHER" id="PTHR46244">
    <property type="entry name" value="PHOSPHOENOLPYRUVATE-PROTEIN PHOSPHOTRANSFERASE"/>
    <property type="match status" value="1"/>
</dbReference>
<dbReference type="GO" id="GO:0009401">
    <property type="term" value="P:phosphoenolpyruvate-dependent sugar phosphotransferase system"/>
    <property type="evidence" value="ECO:0007669"/>
    <property type="project" value="UniProtKB-KW"/>
</dbReference>
<evidence type="ECO:0000256" key="3">
    <source>
        <dbReference type="ARBA" id="ARBA00001946"/>
    </source>
</evidence>
<keyword evidence="13" id="KW-0762">Sugar transport</keyword>
<evidence type="ECO:0000256" key="10">
    <source>
        <dbReference type="ARBA" id="ARBA00020422"/>
    </source>
</evidence>
<evidence type="ECO:0000256" key="17">
    <source>
        <dbReference type="ARBA" id="ARBA00022777"/>
    </source>
</evidence>
<dbReference type="GO" id="GO:0046872">
    <property type="term" value="F:metal ion binding"/>
    <property type="evidence" value="ECO:0007669"/>
    <property type="project" value="UniProtKB-KW"/>
</dbReference>
<dbReference type="InterPro" id="IPR008731">
    <property type="entry name" value="PTS_EIN"/>
</dbReference>
<dbReference type="InterPro" id="IPR036618">
    <property type="entry name" value="PtsI_HPr-bd_sf"/>
</dbReference>
<sequence>MNVGIVVASHSDLLARGVVELAGQMAGGVAVVPAGGDDEGGIGTSFQRIMTAIEEADSGDGAVILTDLGSATMTAEQAIEFLDPDQPARVRLVDAPLAEGSLAAATTAAGGADLDTVEVAARQASGTDDPDAAAVDPATGTSVAETAPDGHPDAAAEVTVTNAHGLHARPASHLAQAAQRSSARLRIRRLDSGDHAEATSMLRLVALGTARGTPLAIEGWGEGAEEAVDSLRALIADGFGETDGAEETDGARPTFAQRPGEGVPTAAEGPAVGDGARAAADPGRPTEGSPTGTLRGTGAVPGIVIGPAAPLRQAEVTVDEQPADDPAHEEARLDGALEVVSEALASEGGDIFAAHRALLDDPALREEAVQRIRSGASAGAAWRDAFEGQASTLAALPGEFAAARAADVRDVGLRVLAALRGGAAPGLDVPPGAVVVATDVLPSQVPALVEAGAAGLALARGSRTAHAAILARNLDLPLVLGLGPDVPAVAEGATLVLDGRAGTLLVDPDEAALEAARAERDTEAQRREQARELAGRPVHTAAGERVELAANASTPAEARAAVDAGAEAIGLLRTEFLFSERADLPSEDEQVDRLTAVVDALAGRPVTVRTLDAGGDKPMPALDLDPVRNGFLGVRGLRLSLARPELFHTQLRAILRVATGRRLRVMFPMVTTADEVARAREAVDAARDSLAREGVPYGEPEAVGIMVEVPAAAVAPEDLLDGLDFVSVGSNDLAAYTMAADRTVTEVAPLAQPDHPAIARLIGWLCEAARARGVWVGVCGEMAGEPEYAAGLVDLGVRELSMAPGAIADVKQRLLTVPAD</sequence>
<dbReference type="Proteomes" id="UP000291469">
    <property type="component" value="Chromosome"/>
</dbReference>
<keyword evidence="16" id="KW-0479">Metal-binding</keyword>
<dbReference type="CDD" id="cd00367">
    <property type="entry name" value="PTS-HPr_like"/>
    <property type="match status" value="1"/>
</dbReference>
<comment type="subunit">
    <text evidence="19">Homodimer. The dihydroxyacetone kinase complex is composed of a homodimer of DhaM, a homodimer of DhaK and the subunit DhaL.</text>
</comment>
<dbReference type="Gene3D" id="3.50.30.10">
    <property type="entry name" value="Phosphohistidine domain"/>
    <property type="match status" value="1"/>
</dbReference>
<organism evidence="23 24">
    <name type="scientific">Egibacter rhizosphaerae</name>
    <dbReference type="NCBI Taxonomy" id="1670831"/>
    <lineage>
        <taxon>Bacteria</taxon>
        <taxon>Bacillati</taxon>
        <taxon>Actinomycetota</taxon>
        <taxon>Nitriliruptoria</taxon>
        <taxon>Egibacterales</taxon>
        <taxon>Egibacteraceae</taxon>
        <taxon>Egibacter</taxon>
    </lineage>
</organism>
<dbReference type="InterPro" id="IPR040442">
    <property type="entry name" value="Pyrv_kinase-like_dom_sf"/>
</dbReference>
<comment type="cofactor">
    <cofactor evidence="3">
        <name>Mg(2+)</name>
        <dbReference type="ChEBI" id="CHEBI:18420"/>
    </cofactor>
</comment>
<dbReference type="NCBIfam" id="TIGR02364">
    <property type="entry name" value="dha_pts"/>
    <property type="match status" value="1"/>
</dbReference>
<comment type="function">
    <text evidence="4">Component of the dihydroxyacetone kinase complex, which is responsible for the phosphoenolpyruvate (PEP)-dependent phosphorylation of dihydroxyacetone. DhaM serves as the phosphoryl donor. Is phosphorylated by phosphoenolpyruvate in an EI- and HPr-dependent reaction, and a phosphorelay system on histidine residues finally leads to phosphoryl transfer to DhaL and dihydroxyacetone.</text>
</comment>
<comment type="catalytic activity">
    <reaction evidence="2">
        <text>dihydroxyacetone + phosphoenolpyruvate = dihydroxyacetone phosphate + pyruvate</text>
        <dbReference type="Rhea" id="RHEA:18381"/>
        <dbReference type="ChEBI" id="CHEBI:15361"/>
        <dbReference type="ChEBI" id="CHEBI:16016"/>
        <dbReference type="ChEBI" id="CHEBI:57642"/>
        <dbReference type="ChEBI" id="CHEBI:58702"/>
        <dbReference type="EC" id="2.7.1.121"/>
    </reaction>
</comment>
<keyword evidence="11" id="KW-0813">Transport</keyword>
<dbReference type="GO" id="GO:0047324">
    <property type="term" value="F:phosphoenolpyruvate-glycerone phosphotransferase activity"/>
    <property type="evidence" value="ECO:0007669"/>
    <property type="project" value="UniProtKB-EC"/>
</dbReference>
<keyword evidence="23" id="KW-0670">Pyruvate</keyword>
<feature type="domain" description="HPr" evidence="22">
    <location>
        <begin position="153"/>
        <end position="242"/>
    </location>
</feature>
<dbReference type="AlphaFoldDB" id="A0A411YHH6"/>
<dbReference type="InterPro" id="IPR012844">
    <property type="entry name" value="DhaM_N"/>
</dbReference>
<dbReference type="InterPro" id="IPR036662">
    <property type="entry name" value="PTS_EIIA_man-typ_sf"/>
</dbReference>
<dbReference type="PROSITE" id="PS51350">
    <property type="entry name" value="PTS_HPR_DOM"/>
    <property type="match status" value="1"/>
</dbReference>
<evidence type="ECO:0000256" key="15">
    <source>
        <dbReference type="ARBA" id="ARBA00022683"/>
    </source>
</evidence>
<evidence type="ECO:0000256" key="11">
    <source>
        <dbReference type="ARBA" id="ARBA00022448"/>
    </source>
</evidence>
<dbReference type="PROSITE" id="PS51096">
    <property type="entry name" value="PTS_EIIA_TYPE_4"/>
    <property type="match status" value="1"/>
</dbReference>
<dbReference type="InterPro" id="IPR015813">
    <property type="entry name" value="Pyrv/PenolPyrv_kinase-like_dom"/>
</dbReference>
<dbReference type="Gene3D" id="3.20.20.60">
    <property type="entry name" value="Phosphoenolpyruvate-binding domains"/>
    <property type="match status" value="1"/>
</dbReference>
<feature type="compositionally biased region" description="Low complexity" evidence="20">
    <location>
        <begin position="269"/>
        <end position="285"/>
    </location>
</feature>
<protein>
    <recommendedName>
        <fullName evidence="10">Phosphocarrier protein HPr</fullName>
        <ecNumber evidence="8">2.7.1.121</ecNumber>
        <ecNumber evidence="9">2.7.3.9</ecNumber>
    </recommendedName>
</protein>
<evidence type="ECO:0000313" key="23">
    <source>
        <dbReference type="EMBL" id="QBI20667.1"/>
    </source>
</evidence>
<keyword evidence="24" id="KW-1185">Reference proteome</keyword>
<dbReference type="GO" id="GO:0005737">
    <property type="term" value="C:cytoplasm"/>
    <property type="evidence" value="ECO:0007669"/>
    <property type="project" value="UniProtKB-SubCell"/>
</dbReference>
<evidence type="ECO:0000256" key="1">
    <source>
        <dbReference type="ARBA" id="ARBA00000683"/>
    </source>
</evidence>
<evidence type="ECO:0000313" key="24">
    <source>
        <dbReference type="Proteomes" id="UP000291469"/>
    </source>
</evidence>
<evidence type="ECO:0000256" key="20">
    <source>
        <dbReference type="SAM" id="MobiDB-lite"/>
    </source>
</evidence>
<dbReference type="PANTHER" id="PTHR46244:SF6">
    <property type="entry name" value="PHOSPHOENOLPYRUVATE-PROTEIN PHOSPHOTRANSFERASE"/>
    <property type="match status" value="1"/>
</dbReference>
<reference evidence="23 24" key="1">
    <citation type="submission" date="2019-01" db="EMBL/GenBank/DDBJ databases">
        <title>Egibacter rhizosphaerae EGI 80759T.</title>
        <authorList>
            <person name="Chen D.-D."/>
            <person name="Tian Y."/>
            <person name="Jiao J.-Y."/>
            <person name="Zhang X.-T."/>
            <person name="Zhang Y.-G."/>
            <person name="Zhang Y."/>
            <person name="Xiao M."/>
            <person name="Shu W.-S."/>
            <person name="Li W.-J."/>
        </authorList>
    </citation>
    <scope>NUCLEOTIDE SEQUENCE [LARGE SCALE GENOMIC DNA]</scope>
    <source>
        <strain evidence="23 24">EGI 80759</strain>
    </source>
</reference>
<dbReference type="Gene3D" id="3.30.1340.10">
    <property type="entry name" value="HPr-like"/>
    <property type="match status" value="1"/>
</dbReference>
<dbReference type="InterPro" id="IPR001020">
    <property type="entry name" value="PTS_HPr_His_P_site"/>
</dbReference>
<evidence type="ECO:0000256" key="16">
    <source>
        <dbReference type="ARBA" id="ARBA00022723"/>
    </source>
</evidence>
<keyword evidence="14 23" id="KW-0808">Transferase</keyword>
<dbReference type="PRINTS" id="PR00107">
    <property type="entry name" value="PHOSPHOCPHPR"/>
</dbReference>
<dbReference type="InterPro" id="IPR050499">
    <property type="entry name" value="PEP-utilizing_PTS_enzyme"/>
</dbReference>
<evidence type="ECO:0000256" key="5">
    <source>
        <dbReference type="ARBA" id="ARBA00003681"/>
    </source>
</evidence>
<dbReference type="EC" id="2.7.3.9" evidence="9"/>
<dbReference type="SUPFAM" id="SSF52009">
    <property type="entry name" value="Phosphohistidine domain"/>
    <property type="match status" value="1"/>
</dbReference>
<comment type="catalytic activity">
    <reaction evidence="1">
        <text>L-histidyl-[protein] + phosphoenolpyruvate = N(pros)-phospho-L-histidyl-[protein] + pyruvate</text>
        <dbReference type="Rhea" id="RHEA:23880"/>
        <dbReference type="Rhea" id="RHEA-COMP:9745"/>
        <dbReference type="Rhea" id="RHEA-COMP:9746"/>
        <dbReference type="ChEBI" id="CHEBI:15361"/>
        <dbReference type="ChEBI" id="CHEBI:29979"/>
        <dbReference type="ChEBI" id="CHEBI:58702"/>
        <dbReference type="ChEBI" id="CHEBI:64837"/>
        <dbReference type="EC" id="2.7.3.9"/>
    </reaction>
</comment>
<dbReference type="Pfam" id="PF02896">
    <property type="entry name" value="PEP-utilizers_C"/>
    <property type="match status" value="1"/>
</dbReference>
<dbReference type="SUPFAM" id="SSF55594">
    <property type="entry name" value="HPr-like"/>
    <property type="match status" value="1"/>
</dbReference>
<keyword evidence="17" id="KW-0418">Kinase</keyword>
<name>A0A411YHH6_9ACTN</name>
<dbReference type="NCBIfam" id="TIGR01003">
    <property type="entry name" value="PTS_HPr_family"/>
    <property type="match status" value="1"/>
</dbReference>
<dbReference type="SUPFAM" id="SSF51621">
    <property type="entry name" value="Phosphoenolpyruvate/pyruvate domain"/>
    <property type="match status" value="1"/>
</dbReference>